<dbReference type="InterPro" id="IPR001789">
    <property type="entry name" value="Sig_transdc_resp-reg_receiver"/>
</dbReference>
<dbReference type="KEGG" id="lcre:Pla8534_42980"/>
<proteinExistence type="predicted"/>
<dbReference type="InterPro" id="IPR011006">
    <property type="entry name" value="CheY-like_superfamily"/>
</dbReference>
<evidence type="ECO:0000313" key="5">
    <source>
        <dbReference type="Proteomes" id="UP000317648"/>
    </source>
</evidence>
<organism evidence="4 5">
    <name type="scientific">Lignipirellula cremea</name>
    <dbReference type="NCBI Taxonomy" id="2528010"/>
    <lineage>
        <taxon>Bacteria</taxon>
        <taxon>Pseudomonadati</taxon>
        <taxon>Planctomycetota</taxon>
        <taxon>Planctomycetia</taxon>
        <taxon>Pirellulales</taxon>
        <taxon>Pirellulaceae</taxon>
        <taxon>Lignipirellula</taxon>
    </lineage>
</organism>
<dbReference type="CDD" id="cd16936">
    <property type="entry name" value="HATPase_RsbW-like"/>
    <property type="match status" value="1"/>
</dbReference>
<dbReference type="EMBL" id="CP036433">
    <property type="protein sequence ID" value="QDU96477.1"/>
    <property type="molecule type" value="Genomic_DNA"/>
</dbReference>
<feature type="modified residue" description="4-aspartylphosphate" evidence="2">
    <location>
        <position position="57"/>
    </location>
</feature>
<reference evidence="4 5" key="1">
    <citation type="submission" date="2019-02" db="EMBL/GenBank/DDBJ databases">
        <title>Deep-cultivation of Planctomycetes and their phenomic and genomic characterization uncovers novel biology.</title>
        <authorList>
            <person name="Wiegand S."/>
            <person name="Jogler M."/>
            <person name="Boedeker C."/>
            <person name="Pinto D."/>
            <person name="Vollmers J."/>
            <person name="Rivas-Marin E."/>
            <person name="Kohn T."/>
            <person name="Peeters S.H."/>
            <person name="Heuer A."/>
            <person name="Rast P."/>
            <person name="Oberbeckmann S."/>
            <person name="Bunk B."/>
            <person name="Jeske O."/>
            <person name="Meyerdierks A."/>
            <person name="Storesund J.E."/>
            <person name="Kallscheuer N."/>
            <person name="Luecker S."/>
            <person name="Lage O.M."/>
            <person name="Pohl T."/>
            <person name="Merkel B.J."/>
            <person name="Hornburger P."/>
            <person name="Mueller R.-W."/>
            <person name="Bruemmer F."/>
            <person name="Labrenz M."/>
            <person name="Spormann A.M."/>
            <person name="Op den Camp H."/>
            <person name="Overmann J."/>
            <person name="Amann R."/>
            <person name="Jetten M.S.M."/>
            <person name="Mascher T."/>
            <person name="Medema M.H."/>
            <person name="Devos D.P."/>
            <person name="Kaster A.-K."/>
            <person name="Ovreas L."/>
            <person name="Rohde M."/>
            <person name="Galperin M.Y."/>
            <person name="Jogler C."/>
        </authorList>
    </citation>
    <scope>NUCLEOTIDE SEQUENCE [LARGE SCALE GENOMIC DNA]</scope>
    <source>
        <strain evidence="4 5">Pla85_3_4</strain>
    </source>
</reference>
<dbReference type="SUPFAM" id="SSF52172">
    <property type="entry name" value="CheY-like"/>
    <property type="match status" value="1"/>
</dbReference>
<keyword evidence="5" id="KW-1185">Reference proteome</keyword>
<dbReference type="Gene3D" id="3.40.50.2300">
    <property type="match status" value="1"/>
</dbReference>
<dbReference type="PANTHER" id="PTHR44591">
    <property type="entry name" value="STRESS RESPONSE REGULATOR PROTEIN 1"/>
    <property type="match status" value="1"/>
</dbReference>
<dbReference type="InterPro" id="IPR050595">
    <property type="entry name" value="Bact_response_regulator"/>
</dbReference>
<protein>
    <submittedName>
        <fullName evidence="4">Transcriptional regulatory protein ZraR</fullName>
    </submittedName>
</protein>
<dbReference type="Proteomes" id="UP000317648">
    <property type="component" value="Chromosome"/>
</dbReference>
<dbReference type="Pfam" id="PF13581">
    <property type="entry name" value="HATPase_c_2"/>
    <property type="match status" value="1"/>
</dbReference>
<accession>A0A518DXC3</accession>
<dbReference type="InterPro" id="IPR058245">
    <property type="entry name" value="NreC/VraR/RcsB-like_REC"/>
</dbReference>
<evidence type="ECO:0000256" key="2">
    <source>
        <dbReference type="PROSITE-ProRule" id="PRU00169"/>
    </source>
</evidence>
<dbReference type="RefSeq" id="WP_145055103.1">
    <property type="nucleotide sequence ID" value="NZ_CP036433.1"/>
</dbReference>
<dbReference type="CDD" id="cd17535">
    <property type="entry name" value="REC_NarL-like"/>
    <property type="match status" value="1"/>
</dbReference>
<dbReference type="PROSITE" id="PS50110">
    <property type="entry name" value="RESPONSE_REGULATORY"/>
    <property type="match status" value="1"/>
</dbReference>
<dbReference type="SMART" id="SM00448">
    <property type="entry name" value="REC"/>
    <property type="match status" value="1"/>
</dbReference>
<dbReference type="InterPro" id="IPR003594">
    <property type="entry name" value="HATPase_dom"/>
</dbReference>
<keyword evidence="1 2" id="KW-0597">Phosphoprotein</keyword>
<gene>
    <name evidence="4" type="primary">zraR_8</name>
    <name evidence="4" type="ORF">Pla8534_42980</name>
</gene>
<sequence length="308" mass="34437">MTSKRAKILVVDDTHMARIQVGGLLAVCANWETVFAKDGQEALECIAADHFDLVLTDLVMPVMGGLELVERIKKLHPQMPVILMTSQGNEHIASDALRAGAASYIPKRMLGDNLVSTVRSVLDVCHERTSYSRIGPYLRSNRLQFVIGNDGGLISPLVHVLQEQMLNEAIVDESERIRVAIALEEALSNALYHGNLELSSELRESENDLYFEVAQQRRQIAPYLGRSILIEAIRNQEEVRIMIRDEGPGFDPTNLPDPTDPENLEKVHGRGLLLIRTFMDKVIHNDRGNEITLVKRTCAEPVEVDQSN</sequence>
<evidence type="ECO:0000256" key="1">
    <source>
        <dbReference type="ARBA" id="ARBA00022553"/>
    </source>
</evidence>
<dbReference type="InterPro" id="IPR036890">
    <property type="entry name" value="HATPase_C_sf"/>
</dbReference>
<dbReference type="AlphaFoldDB" id="A0A518DXC3"/>
<feature type="domain" description="Response regulatory" evidence="3">
    <location>
        <begin position="7"/>
        <end position="122"/>
    </location>
</feature>
<evidence type="ECO:0000259" key="3">
    <source>
        <dbReference type="PROSITE" id="PS50110"/>
    </source>
</evidence>
<dbReference type="GO" id="GO:0000160">
    <property type="term" value="P:phosphorelay signal transduction system"/>
    <property type="evidence" value="ECO:0007669"/>
    <property type="project" value="InterPro"/>
</dbReference>
<dbReference type="OrthoDB" id="9770645at2"/>
<dbReference type="Gene3D" id="3.30.565.10">
    <property type="entry name" value="Histidine kinase-like ATPase, C-terminal domain"/>
    <property type="match status" value="1"/>
</dbReference>
<dbReference type="PANTHER" id="PTHR44591:SF3">
    <property type="entry name" value="RESPONSE REGULATORY DOMAIN-CONTAINING PROTEIN"/>
    <property type="match status" value="1"/>
</dbReference>
<dbReference type="SUPFAM" id="SSF55874">
    <property type="entry name" value="ATPase domain of HSP90 chaperone/DNA topoisomerase II/histidine kinase"/>
    <property type="match status" value="1"/>
</dbReference>
<evidence type="ECO:0000313" key="4">
    <source>
        <dbReference type="EMBL" id="QDU96477.1"/>
    </source>
</evidence>
<name>A0A518DXC3_9BACT</name>
<dbReference type="Pfam" id="PF00072">
    <property type="entry name" value="Response_reg"/>
    <property type="match status" value="1"/>
</dbReference>